<gene>
    <name evidence="3" type="ORF">LW347_13965</name>
</gene>
<dbReference type="Pfam" id="PF07331">
    <property type="entry name" value="TctB"/>
    <property type="match status" value="1"/>
</dbReference>
<dbReference type="Proteomes" id="UP001059272">
    <property type="component" value="Chromosome"/>
</dbReference>
<evidence type="ECO:0000256" key="1">
    <source>
        <dbReference type="SAM" id="Phobius"/>
    </source>
</evidence>
<feature type="transmembrane region" description="Helical" evidence="1">
    <location>
        <begin position="74"/>
        <end position="94"/>
    </location>
</feature>
<dbReference type="InterPro" id="IPR009936">
    <property type="entry name" value="DUF1468"/>
</dbReference>
<evidence type="ECO:0000313" key="4">
    <source>
        <dbReference type="Proteomes" id="UP001059272"/>
    </source>
</evidence>
<name>A0AAE9SW07_9GAMM</name>
<reference evidence="3" key="1">
    <citation type="submission" date="2021-12" db="EMBL/GenBank/DDBJ databases">
        <title>Genome sequence of novel Pectobacterium sp. causing blackleg.</title>
        <authorList>
            <person name="Wang J."/>
        </authorList>
    </citation>
    <scope>NUCLEOTIDE SEQUENCE</scope>
    <source>
        <strain evidence="3">BY21311</strain>
    </source>
</reference>
<feature type="domain" description="DUF1468" evidence="2">
    <location>
        <begin position="15"/>
        <end position="147"/>
    </location>
</feature>
<feature type="transmembrane region" description="Helical" evidence="1">
    <location>
        <begin position="124"/>
        <end position="142"/>
    </location>
</feature>
<keyword evidence="1" id="KW-1133">Transmembrane helix</keyword>
<accession>A0AAE9SW07</accession>
<keyword evidence="1" id="KW-0472">Membrane</keyword>
<feature type="transmembrane region" description="Helical" evidence="1">
    <location>
        <begin position="41"/>
        <end position="62"/>
    </location>
</feature>
<organism evidence="3 4">
    <name type="scientific">Pectobacterium polonicum</name>
    <dbReference type="NCBI Taxonomy" id="2485124"/>
    <lineage>
        <taxon>Bacteria</taxon>
        <taxon>Pseudomonadati</taxon>
        <taxon>Pseudomonadota</taxon>
        <taxon>Gammaproteobacteria</taxon>
        <taxon>Enterobacterales</taxon>
        <taxon>Pectobacteriaceae</taxon>
        <taxon>Pectobacterium</taxon>
    </lineage>
</organism>
<dbReference type="AlphaFoldDB" id="A0AAE9SW07"/>
<dbReference type="InterPro" id="IPR008075">
    <property type="entry name" value="LIMR"/>
</dbReference>
<dbReference type="EMBL" id="CP090065">
    <property type="protein sequence ID" value="UVO07013.1"/>
    <property type="molecule type" value="Genomic_DNA"/>
</dbReference>
<evidence type="ECO:0000259" key="2">
    <source>
        <dbReference type="Pfam" id="PF07331"/>
    </source>
</evidence>
<dbReference type="RefSeq" id="WP_258882650.1">
    <property type="nucleotide sequence ID" value="NZ_CP090065.1"/>
</dbReference>
<feature type="transmembrane region" description="Helical" evidence="1">
    <location>
        <begin position="12"/>
        <end position="29"/>
    </location>
</feature>
<protein>
    <submittedName>
        <fullName evidence="3">Tripartite tricarboxylate transporter TctB family protein</fullName>
    </submittedName>
</protein>
<dbReference type="PRINTS" id="PR01692">
    <property type="entry name" value="LIPOCALINIMR"/>
</dbReference>
<sequence length="159" mass="17441">MALTLNPTRHHTELVFAALWVVIASGMFIEAGKYTSASAAFPRALAVLLAVSGLALIIKACWQRSKEEGASSQLLDAPLRVIMGFVMVTAYILLTNHVGYIAASLLFGITLPLLAGYRQWWRILATVSGTLLFIIVVFRILLARQLPDGVFEAWLENIL</sequence>
<evidence type="ECO:0000313" key="3">
    <source>
        <dbReference type="EMBL" id="UVO07013.1"/>
    </source>
</evidence>
<keyword evidence="1" id="KW-0812">Transmembrane</keyword>
<dbReference type="KEGG" id="ppoo:LW347_13965"/>
<proteinExistence type="predicted"/>